<proteinExistence type="predicted"/>
<sequence>MVSHHAHGIRVRGPRTAAPDRPDRPQAARGLLKPLCLTLAGLAVGIASLSSRGWTYLALLAAAVCIDKIAVRVCPHGG</sequence>
<name>A0A939JJ99_9ACTN</name>
<dbReference type="AlphaFoldDB" id="A0A939JJ99"/>
<dbReference type="EMBL" id="JAFLRJ010000178">
    <property type="protein sequence ID" value="MBO0514010.1"/>
    <property type="molecule type" value="Genomic_DNA"/>
</dbReference>
<feature type="compositionally biased region" description="Basic residues" evidence="1">
    <location>
        <begin position="1"/>
        <end position="13"/>
    </location>
</feature>
<protein>
    <submittedName>
        <fullName evidence="2">Uncharacterized protein</fullName>
    </submittedName>
</protein>
<dbReference type="Proteomes" id="UP000664167">
    <property type="component" value="Unassembled WGS sequence"/>
</dbReference>
<evidence type="ECO:0000313" key="3">
    <source>
        <dbReference type="Proteomes" id="UP000664167"/>
    </source>
</evidence>
<dbReference type="RefSeq" id="WP_206963422.1">
    <property type="nucleotide sequence ID" value="NZ_BAAAJJ010000025.1"/>
</dbReference>
<keyword evidence="3" id="KW-1185">Reference proteome</keyword>
<organism evidence="2 3">
    <name type="scientific">Streptomyces beijiangensis</name>
    <dbReference type="NCBI Taxonomy" id="163361"/>
    <lineage>
        <taxon>Bacteria</taxon>
        <taxon>Bacillati</taxon>
        <taxon>Actinomycetota</taxon>
        <taxon>Actinomycetes</taxon>
        <taxon>Kitasatosporales</taxon>
        <taxon>Streptomycetaceae</taxon>
        <taxon>Streptomyces</taxon>
    </lineage>
</organism>
<reference evidence="2" key="1">
    <citation type="submission" date="2021-03" db="EMBL/GenBank/DDBJ databases">
        <title>Streptomyces poriferae sp. nov., a novel marine sponge-derived Actinobacteria species with anti-MRSA activity.</title>
        <authorList>
            <person name="Sandoval-Powers M."/>
            <person name="Kralova S."/>
            <person name="Nguyen G.-S."/>
            <person name="Fawwal D."/>
            <person name="Degnes K."/>
            <person name="Klinkenberg G."/>
            <person name="Sletta H."/>
            <person name="Wentzel A."/>
            <person name="Liles M.R."/>
        </authorList>
    </citation>
    <scope>NUCLEOTIDE SEQUENCE</scope>
    <source>
        <strain evidence="2">DSM 41794</strain>
    </source>
</reference>
<comment type="caution">
    <text evidence="2">The sequence shown here is derived from an EMBL/GenBank/DDBJ whole genome shotgun (WGS) entry which is preliminary data.</text>
</comment>
<evidence type="ECO:0000256" key="1">
    <source>
        <dbReference type="SAM" id="MobiDB-lite"/>
    </source>
</evidence>
<feature type="region of interest" description="Disordered" evidence="1">
    <location>
        <begin position="1"/>
        <end position="26"/>
    </location>
</feature>
<accession>A0A939JJ99</accession>
<gene>
    <name evidence="2" type="ORF">J0695_19720</name>
</gene>
<evidence type="ECO:0000313" key="2">
    <source>
        <dbReference type="EMBL" id="MBO0514010.1"/>
    </source>
</evidence>